<sequence>MEGLMIKQILGLDKRSRTTNLLYALNIEPVISKIKKLKLNFASRIIGNECTRTKETDRNNGNKLVQELREILGSNEFITQEILIKKVKKIKEEDEIISKNGICETIKFCLENMDERKEQLKLIVKAYSCKTGP</sequence>
<evidence type="ECO:0000313" key="1">
    <source>
        <dbReference type="EMBL" id="RNA43154.1"/>
    </source>
</evidence>
<dbReference type="AlphaFoldDB" id="A0A3M7T533"/>
<protein>
    <submittedName>
        <fullName evidence="1">Uncharacterized protein</fullName>
    </submittedName>
</protein>
<dbReference type="EMBL" id="REGN01000268">
    <property type="protein sequence ID" value="RNA43154.1"/>
    <property type="molecule type" value="Genomic_DNA"/>
</dbReference>
<proteinExistence type="predicted"/>
<comment type="caution">
    <text evidence="1">The sequence shown here is derived from an EMBL/GenBank/DDBJ whole genome shotgun (WGS) entry which is preliminary data.</text>
</comment>
<gene>
    <name evidence="1" type="ORF">BpHYR1_004066</name>
</gene>
<evidence type="ECO:0000313" key="2">
    <source>
        <dbReference type="Proteomes" id="UP000276133"/>
    </source>
</evidence>
<accession>A0A3M7T533</accession>
<dbReference type="Proteomes" id="UP000276133">
    <property type="component" value="Unassembled WGS sequence"/>
</dbReference>
<organism evidence="1 2">
    <name type="scientific">Brachionus plicatilis</name>
    <name type="common">Marine rotifer</name>
    <name type="synonym">Brachionus muelleri</name>
    <dbReference type="NCBI Taxonomy" id="10195"/>
    <lineage>
        <taxon>Eukaryota</taxon>
        <taxon>Metazoa</taxon>
        <taxon>Spiralia</taxon>
        <taxon>Gnathifera</taxon>
        <taxon>Rotifera</taxon>
        <taxon>Eurotatoria</taxon>
        <taxon>Monogononta</taxon>
        <taxon>Pseudotrocha</taxon>
        <taxon>Ploima</taxon>
        <taxon>Brachionidae</taxon>
        <taxon>Brachionus</taxon>
    </lineage>
</organism>
<name>A0A3M7T533_BRAPC</name>
<reference evidence="1 2" key="1">
    <citation type="journal article" date="2018" name="Sci. Rep.">
        <title>Genomic signatures of local adaptation to the degree of environmental predictability in rotifers.</title>
        <authorList>
            <person name="Franch-Gras L."/>
            <person name="Hahn C."/>
            <person name="Garcia-Roger E.M."/>
            <person name="Carmona M.J."/>
            <person name="Serra M."/>
            <person name="Gomez A."/>
        </authorList>
    </citation>
    <scope>NUCLEOTIDE SEQUENCE [LARGE SCALE GENOMIC DNA]</scope>
    <source>
        <strain evidence="1">HYR1</strain>
    </source>
</reference>
<keyword evidence="2" id="KW-1185">Reference proteome</keyword>